<keyword evidence="3" id="KW-1185">Reference proteome</keyword>
<accession>A0AAE1HYB3</accession>
<protein>
    <submittedName>
        <fullName evidence="2">Uncharacterized protein</fullName>
    </submittedName>
</protein>
<dbReference type="Proteomes" id="UP001219518">
    <property type="component" value="Unassembled WGS sequence"/>
</dbReference>
<dbReference type="AlphaFoldDB" id="A0AAE1HYB3"/>
<name>A0AAE1HYB3_9NEOP</name>
<proteinExistence type="predicted"/>
<evidence type="ECO:0000313" key="3">
    <source>
        <dbReference type="Proteomes" id="UP001219518"/>
    </source>
</evidence>
<reference evidence="2" key="1">
    <citation type="submission" date="2021-07" db="EMBL/GenBank/DDBJ databases">
        <authorList>
            <person name="Catto M.A."/>
            <person name="Jacobson A."/>
            <person name="Kennedy G."/>
            <person name="Labadie P."/>
            <person name="Hunt B.G."/>
            <person name="Srinivasan R."/>
        </authorList>
    </citation>
    <scope>NUCLEOTIDE SEQUENCE</scope>
    <source>
        <strain evidence="2">PL_HMW_Pooled</strain>
        <tissue evidence="2">Head</tissue>
    </source>
</reference>
<reference evidence="2" key="2">
    <citation type="journal article" date="2023" name="BMC Genomics">
        <title>Pest status, molecular evolution, and epigenetic factors derived from the genome assembly of Frankliniella fusca, a thysanopteran phytovirus vector.</title>
        <authorList>
            <person name="Catto M.A."/>
            <person name="Labadie P.E."/>
            <person name="Jacobson A.L."/>
            <person name="Kennedy G.G."/>
            <person name="Srinivasan R."/>
            <person name="Hunt B.G."/>
        </authorList>
    </citation>
    <scope>NUCLEOTIDE SEQUENCE</scope>
    <source>
        <strain evidence="2">PL_HMW_Pooled</strain>
    </source>
</reference>
<evidence type="ECO:0000313" key="2">
    <source>
        <dbReference type="EMBL" id="KAK3929623.1"/>
    </source>
</evidence>
<dbReference type="EMBL" id="JAHWGI010001401">
    <property type="protein sequence ID" value="KAK3929623.1"/>
    <property type="molecule type" value="Genomic_DNA"/>
</dbReference>
<sequence length="223" mass="25043">MASRKRKAWGNSERAMRRRIMQDDLDVWQQNMHTNVSDPELPLTNNFPGSQSVSDLNSIWVSPEDNLPVDVNMIQPVEANVEWGNDLWFDAEDCGLLIHDCDECADCVCVACDGCIHMDGPDGCVHCEKCVPDILSVESDSESQSESEGTQSNDDGTDKLCHEFKNLALSLKLNHQQISGLLLFFRKHHFGSFPKCARTLLHTPSDLVFKEVEPGLYCTEKNT</sequence>
<feature type="region of interest" description="Disordered" evidence="1">
    <location>
        <begin position="138"/>
        <end position="157"/>
    </location>
</feature>
<evidence type="ECO:0000256" key="1">
    <source>
        <dbReference type="SAM" id="MobiDB-lite"/>
    </source>
</evidence>
<organism evidence="2 3">
    <name type="scientific">Frankliniella fusca</name>
    <dbReference type="NCBI Taxonomy" id="407009"/>
    <lineage>
        <taxon>Eukaryota</taxon>
        <taxon>Metazoa</taxon>
        <taxon>Ecdysozoa</taxon>
        <taxon>Arthropoda</taxon>
        <taxon>Hexapoda</taxon>
        <taxon>Insecta</taxon>
        <taxon>Pterygota</taxon>
        <taxon>Neoptera</taxon>
        <taxon>Paraneoptera</taxon>
        <taxon>Thysanoptera</taxon>
        <taxon>Terebrantia</taxon>
        <taxon>Thripoidea</taxon>
        <taxon>Thripidae</taxon>
        <taxon>Frankliniella</taxon>
    </lineage>
</organism>
<comment type="caution">
    <text evidence="2">The sequence shown here is derived from an EMBL/GenBank/DDBJ whole genome shotgun (WGS) entry which is preliminary data.</text>
</comment>
<gene>
    <name evidence="2" type="ORF">KUF71_003630</name>
</gene>